<dbReference type="EMBL" id="WKKH01000007">
    <property type="protein sequence ID" value="MRX75775.1"/>
    <property type="molecule type" value="Genomic_DNA"/>
</dbReference>
<dbReference type="SUPFAM" id="SSF56925">
    <property type="entry name" value="OMPA-like"/>
    <property type="match status" value="1"/>
</dbReference>
<dbReference type="RefSeq" id="WP_154279926.1">
    <property type="nucleotide sequence ID" value="NZ_JBHUJQ010000001.1"/>
</dbReference>
<comment type="caution">
    <text evidence="4">The sequence shown here is derived from an EMBL/GenBank/DDBJ whole genome shotgun (WGS) entry which is preliminary data.</text>
</comment>
<dbReference type="Pfam" id="PF13505">
    <property type="entry name" value="OMP_b-brl"/>
    <property type="match status" value="1"/>
</dbReference>
<feature type="signal peptide" evidence="2">
    <location>
        <begin position="1"/>
        <end position="20"/>
    </location>
</feature>
<dbReference type="OrthoDB" id="1118003at2"/>
<evidence type="ECO:0000313" key="4">
    <source>
        <dbReference type="EMBL" id="MRX75775.1"/>
    </source>
</evidence>
<dbReference type="InterPro" id="IPR027385">
    <property type="entry name" value="Beta-barrel_OMP"/>
</dbReference>
<dbReference type="Gene3D" id="2.40.160.20">
    <property type="match status" value="1"/>
</dbReference>
<protein>
    <submittedName>
        <fullName evidence="4">Outer membrane beta-barrel protein</fullName>
    </submittedName>
</protein>
<evidence type="ECO:0000256" key="1">
    <source>
        <dbReference type="ARBA" id="ARBA00022729"/>
    </source>
</evidence>
<evidence type="ECO:0000259" key="3">
    <source>
        <dbReference type="Pfam" id="PF13505"/>
    </source>
</evidence>
<gene>
    <name evidence="4" type="ORF">GJU39_06705</name>
</gene>
<keyword evidence="5" id="KW-1185">Reference proteome</keyword>
<sequence>MKKQLLMMFFFVAICVAAQAQSKSKRKISPNTNRVLKTTAKAYSKGDNLLNIGVGIGSPFFGSGYSSSLPVNPGISYEKGITNEISIGGQAAYASSKYNVDLPGANYSFKENAFYIGARGSYHFNELLELDPEFDVYGGASLGYVVASVSDNQGFNGTTGSGIGFGLFAGGKYYFSNNTGLFAELGYQSLAVLNVGVTFKL</sequence>
<evidence type="ECO:0000313" key="5">
    <source>
        <dbReference type="Proteomes" id="UP000487757"/>
    </source>
</evidence>
<name>A0A7K0FW76_9SPHI</name>
<dbReference type="AlphaFoldDB" id="A0A7K0FW76"/>
<accession>A0A7K0FW76</accession>
<keyword evidence="1 2" id="KW-0732">Signal</keyword>
<proteinExistence type="predicted"/>
<dbReference type="Proteomes" id="UP000487757">
    <property type="component" value="Unassembled WGS sequence"/>
</dbReference>
<feature type="domain" description="Outer membrane protein beta-barrel" evidence="3">
    <location>
        <begin position="42"/>
        <end position="188"/>
    </location>
</feature>
<evidence type="ECO:0000256" key="2">
    <source>
        <dbReference type="SAM" id="SignalP"/>
    </source>
</evidence>
<organism evidence="4 5">
    <name type="scientific">Pedobacter petrophilus</name>
    <dbReference type="NCBI Taxonomy" id="1908241"/>
    <lineage>
        <taxon>Bacteria</taxon>
        <taxon>Pseudomonadati</taxon>
        <taxon>Bacteroidota</taxon>
        <taxon>Sphingobacteriia</taxon>
        <taxon>Sphingobacteriales</taxon>
        <taxon>Sphingobacteriaceae</taxon>
        <taxon>Pedobacter</taxon>
    </lineage>
</organism>
<feature type="chain" id="PRO_5029824778" evidence="2">
    <location>
        <begin position="21"/>
        <end position="201"/>
    </location>
</feature>
<dbReference type="InterPro" id="IPR011250">
    <property type="entry name" value="OMP/PagP_B-barrel"/>
</dbReference>
<reference evidence="4 5" key="1">
    <citation type="submission" date="2019-11" db="EMBL/GenBank/DDBJ databases">
        <title>Pedobacter petrophilus genome.</title>
        <authorList>
            <person name="Feldbauer M.J."/>
            <person name="Newman J.D."/>
        </authorList>
    </citation>
    <scope>NUCLEOTIDE SEQUENCE [LARGE SCALE GENOMIC DNA]</scope>
    <source>
        <strain evidence="4 5">LMG 29686</strain>
    </source>
</reference>